<dbReference type="SUPFAM" id="SSF53474">
    <property type="entry name" value="alpha/beta-Hydrolases"/>
    <property type="match status" value="1"/>
</dbReference>
<dbReference type="Proteomes" id="UP001623232">
    <property type="component" value="Chromosome"/>
</dbReference>
<name>A0ABZ2XVT4_9RHOB</name>
<dbReference type="Pfam" id="PF00561">
    <property type="entry name" value="Abhydrolase_1"/>
    <property type="match status" value="1"/>
</dbReference>
<dbReference type="RefSeq" id="WP_406647684.1">
    <property type="nucleotide sequence ID" value="NZ_CP123584.1"/>
</dbReference>
<evidence type="ECO:0000313" key="2">
    <source>
        <dbReference type="EMBL" id="WZK89417.1"/>
    </source>
</evidence>
<keyword evidence="2" id="KW-0378">Hydrolase</keyword>
<dbReference type="GO" id="GO:0016787">
    <property type="term" value="F:hydrolase activity"/>
    <property type="evidence" value="ECO:0007669"/>
    <property type="project" value="UniProtKB-KW"/>
</dbReference>
<dbReference type="PANTHER" id="PTHR43433:SF5">
    <property type="entry name" value="AB HYDROLASE-1 DOMAIN-CONTAINING PROTEIN"/>
    <property type="match status" value="1"/>
</dbReference>
<evidence type="ECO:0000313" key="3">
    <source>
        <dbReference type="Proteomes" id="UP001623232"/>
    </source>
</evidence>
<sequence>MTGQALPAGSPWHQPLDLYHHEVGDPTARPTVLLVGLGMQAIEWPPAFINSLVQTRRVICIDTRDAGKSPRCGPDGEPSVADVWLKGDLPNALRMAPYSLFDMRDDVLALLDRLKIDGFDLVGFSMGGMIGQLVAAAGGSRVGKFVQLGSNDGTTDVDGTREAMRRMARLFCVPDDPGKTQDYLLDDALAYGAGRLQDTPDLRADIKEIVTRGYAFGGSARHALAVQTTPNRQHLLQTIVARTLVLHGGRDPCISAKRGRGAAAVIPNAQFKLLPMVGHILDDDMCALAAHWLQSDPEGSQTMGEQHGMA</sequence>
<proteinExistence type="predicted"/>
<dbReference type="EMBL" id="CP123584">
    <property type="protein sequence ID" value="WZK89417.1"/>
    <property type="molecule type" value="Genomic_DNA"/>
</dbReference>
<feature type="domain" description="AB hydrolase-1" evidence="1">
    <location>
        <begin position="33"/>
        <end position="280"/>
    </location>
</feature>
<protein>
    <submittedName>
        <fullName evidence="2">Alpha/beta fold hydrolase</fullName>
    </submittedName>
</protein>
<reference evidence="2 3" key="1">
    <citation type="submission" date="2023-04" db="EMBL/GenBank/DDBJ databases">
        <title>Complete genome sequence of Alisedimentitalea scapharcae.</title>
        <authorList>
            <person name="Rong J.-C."/>
            <person name="Yi M.-L."/>
            <person name="Zhao Q."/>
        </authorList>
    </citation>
    <scope>NUCLEOTIDE SEQUENCE [LARGE SCALE GENOMIC DNA]</scope>
    <source>
        <strain evidence="2 3">KCTC 42119</strain>
    </source>
</reference>
<dbReference type="Gene3D" id="3.40.50.1820">
    <property type="entry name" value="alpha/beta hydrolase"/>
    <property type="match status" value="1"/>
</dbReference>
<dbReference type="InterPro" id="IPR050471">
    <property type="entry name" value="AB_hydrolase"/>
</dbReference>
<gene>
    <name evidence="2" type="ORF">QEZ52_02365</name>
</gene>
<dbReference type="InterPro" id="IPR029058">
    <property type="entry name" value="AB_hydrolase_fold"/>
</dbReference>
<dbReference type="PANTHER" id="PTHR43433">
    <property type="entry name" value="HYDROLASE, ALPHA/BETA FOLD FAMILY PROTEIN"/>
    <property type="match status" value="1"/>
</dbReference>
<evidence type="ECO:0000259" key="1">
    <source>
        <dbReference type="Pfam" id="PF00561"/>
    </source>
</evidence>
<accession>A0ABZ2XVT4</accession>
<organism evidence="2 3">
    <name type="scientific">Aliisedimentitalea scapharcae</name>
    <dbReference type="NCBI Taxonomy" id="1524259"/>
    <lineage>
        <taxon>Bacteria</taxon>
        <taxon>Pseudomonadati</taxon>
        <taxon>Pseudomonadota</taxon>
        <taxon>Alphaproteobacteria</taxon>
        <taxon>Rhodobacterales</taxon>
        <taxon>Roseobacteraceae</taxon>
        <taxon>Aliisedimentitalea</taxon>
    </lineage>
</organism>
<keyword evidence="3" id="KW-1185">Reference proteome</keyword>
<dbReference type="InterPro" id="IPR000073">
    <property type="entry name" value="AB_hydrolase_1"/>
</dbReference>